<dbReference type="Pfam" id="PF02563">
    <property type="entry name" value="Poly_export"/>
    <property type="match status" value="1"/>
</dbReference>
<feature type="domain" description="Soluble ligand binding" evidence="4">
    <location>
        <begin position="175"/>
        <end position="228"/>
    </location>
</feature>
<dbReference type="EMBL" id="AOGK01000009">
    <property type="protein sequence ID" value="MDG5975932.1"/>
    <property type="molecule type" value="Genomic_DNA"/>
</dbReference>
<feature type="signal peptide" evidence="2">
    <location>
        <begin position="1"/>
        <end position="31"/>
    </location>
</feature>
<evidence type="ECO:0000256" key="1">
    <source>
        <dbReference type="ARBA" id="ARBA00022729"/>
    </source>
</evidence>
<dbReference type="GO" id="GO:0015159">
    <property type="term" value="F:polysaccharide transmembrane transporter activity"/>
    <property type="evidence" value="ECO:0007669"/>
    <property type="project" value="InterPro"/>
</dbReference>
<name>A0A9X4S830_9BURK</name>
<dbReference type="Proteomes" id="UP001152876">
    <property type="component" value="Unassembled WGS sequence"/>
</dbReference>
<dbReference type="InterPro" id="IPR003715">
    <property type="entry name" value="Poly_export_N"/>
</dbReference>
<dbReference type="Gene3D" id="3.10.560.10">
    <property type="entry name" value="Outer membrane lipoprotein wza domain like"/>
    <property type="match status" value="1"/>
</dbReference>
<evidence type="ECO:0000259" key="4">
    <source>
        <dbReference type="Pfam" id="PF10531"/>
    </source>
</evidence>
<dbReference type="InterPro" id="IPR019554">
    <property type="entry name" value="Soluble_ligand-bd"/>
</dbReference>
<dbReference type="AlphaFoldDB" id="A0A9X4S830"/>
<dbReference type="PANTHER" id="PTHR33619:SF3">
    <property type="entry name" value="POLYSACCHARIDE EXPORT PROTEIN GFCE-RELATED"/>
    <property type="match status" value="1"/>
</dbReference>
<evidence type="ECO:0000313" key="5">
    <source>
        <dbReference type="EMBL" id="MDG5975932.1"/>
    </source>
</evidence>
<dbReference type="InterPro" id="IPR049712">
    <property type="entry name" value="Poly_export"/>
</dbReference>
<protein>
    <submittedName>
        <fullName evidence="5">Polysaccharide export protein</fullName>
    </submittedName>
</protein>
<evidence type="ECO:0000313" key="6">
    <source>
        <dbReference type="Proteomes" id="UP001152876"/>
    </source>
</evidence>
<feature type="chain" id="PRO_5040826925" evidence="2">
    <location>
        <begin position="32"/>
        <end position="278"/>
    </location>
</feature>
<evidence type="ECO:0000259" key="3">
    <source>
        <dbReference type="Pfam" id="PF02563"/>
    </source>
</evidence>
<keyword evidence="1 2" id="KW-0732">Signal</keyword>
<gene>
    <name evidence="5" type="ORF">H010_11749</name>
</gene>
<evidence type="ECO:0000256" key="2">
    <source>
        <dbReference type="SAM" id="SignalP"/>
    </source>
</evidence>
<dbReference type="PANTHER" id="PTHR33619">
    <property type="entry name" value="POLYSACCHARIDE EXPORT PROTEIN GFCE-RELATED"/>
    <property type="match status" value="1"/>
</dbReference>
<sequence>MRRKEFIMKSRPWASWGLGVMAAVAAWPLHAQTASTGTAGQPGGAAMQMEPVRSTPTQAPVNATAAQLVPASASMGSEGTVAPLNPLSAAGAVGADYRIAPNDLMEFNVFGVPDMKRDVRVNASGQVSLPLIGPVQVAGLTSQAAEELIATKYREKYLRDPQVSLFIKEFTTQRVAIEGAVTKPGIYPVTGQLTLLRALALSGGFAQYANINQIMVYRNGQGGEREQFTYDLDKVRAGQEKDPDIRSDDVIVVQRNASRAALRDSLFRDILDTLNPFR</sequence>
<proteinExistence type="predicted"/>
<feature type="domain" description="Polysaccharide export protein N-terminal" evidence="3">
    <location>
        <begin position="93"/>
        <end position="167"/>
    </location>
</feature>
<dbReference type="Pfam" id="PF10531">
    <property type="entry name" value="SLBB"/>
    <property type="match status" value="1"/>
</dbReference>
<keyword evidence="6" id="KW-1185">Reference proteome</keyword>
<accession>A0A9X4S830</accession>
<dbReference type="OrthoDB" id="9815244at2"/>
<comment type="caution">
    <text evidence="5">The sequence shown here is derived from an EMBL/GenBank/DDBJ whole genome shotgun (WGS) entry which is preliminary data.</text>
</comment>
<reference evidence="5" key="1">
    <citation type="submission" date="2013-01" db="EMBL/GenBank/DDBJ databases">
        <title>Genome draft of Hydrogenophaga taeniospiralis 2K1.</title>
        <authorList>
            <person name="Gomila M."/>
            <person name="Lalucat J."/>
        </authorList>
    </citation>
    <scope>NUCLEOTIDE SEQUENCE</scope>
    <source>
        <strain evidence="5">CCUG 15921</strain>
    </source>
</reference>
<organism evidence="5 6">
    <name type="scientific">Hydrogenophaga taeniospiralis CCUG 15921</name>
    <dbReference type="NCBI Taxonomy" id="1281780"/>
    <lineage>
        <taxon>Bacteria</taxon>
        <taxon>Pseudomonadati</taxon>
        <taxon>Pseudomonadota</taxon>
        <taxon>Betaproteobacteria</taxon>
        <taxon>Burkholderiales</taxon>
        <taxon>Comamonadaceae</taxon>
        <taxon>Hydrogenophaga</taxon>
    </lineage>
</organism>